<proteinExistence type="predicted"/>
<feature type="non-terminal residue" evidence="1">
    <location>
        <position position="1"/>
    </location>
</feature>
<gene>
    <name evidence="1" type="ORF">LCGC14_1986290</name>
</gene>
<protein>
    <submittedName>
        <fullName evidence="1">Uncharacterized protein</fullName>
    </submittedName>
</protein>
<dbReference type="AlphaFoldDB" id="A0A0F9HKQ5"/>
<organism evidence="1">
    <name type="scientific">marine sediment metagenome</name>
    <dbReference type="NCBI Taxonomy" id="412755"/>
    <lineage>
        <taxon>unclassified sequences</taxon>
        <taxon>metagenomes</taxon>
        <taxon>ecological metagenomes</taxon>
    </lineage>
</organism>
<sequence>LHKLAQATEGPMGADIRALAAALKGLDVDDLKRLLNEFNRLGGQVYERLWGKS</sequence>
<evidence type="ECO:0000313" key="1">
    <source>
        <dbReference type="EMBL" id="KKL82280.1"/>
    </source>
</evidence>
<dbReference type="EMBL" id="LAZR01022315">
    <property type="protein sequence ID" value="KKL82280.1"/>
    <property type="molecule type" value="Genomic_DNA"/>
</dbReference>
<accession>A0A0F9HKQ5</accession>
<comment type="caution">
    <text evidence="1">The sequence shown here is derived from an EMBL/GenBank/DDBJ whole genome shotgun (WGS) entry which is preliminary data.</text>
</comment>
<reference evidence="1" key="1">
    <citation type="journal article" date="2015" name="Nature">
        <title>Complex archaea that bridge the gap between prokaryotes and eukaryotes.</title>
        <authorList>
            <person name="Spang A."/>
            <person name="Saw J.H."/>
            <person name="Jorgensen S.L."/>
            <person name="Zaremba-Niedzwiedzka K."/>
            <person name="Martijn J."/>
            <person name="Lind A.E."/>
            <person name="van Eijk R."/>
            <person name="Schleper C."/>
            <person name="Guy L."/>
            <person name="Ettema T.J."/>
        </authorList>
    </citation>
    <scope>NUCLEOTIDE SEQUENCE</scope>
</reference>
<name>A0A0F9HKQ5_9ZZZZ</name>